<evidence type="ECO:0000313" key="4">
    <source>
        <dbReference type="EMBL" id="OAJ64114.1"/>
    </source>
</evidence>
<comment type="caution">
    <text evidence="4">The sequence shown here is derived from an EMBL/GenBank/DDBJ whole genome shotgun (WGS) entry which is preliminary data.</text>
</comment>
<dbReference type="PROSITE" id="PS50994">
    <property type="entry name" value="INTEGRASE"/>
    <property type="match status" value="1"/>
</dbReference>
<evidence type="ECO:0000256" key="1">
    <source>
        <dbReference type="SAM" id="MobiDB-lite"/>
    </source>
</evidence>
<dbReference type="GO" id="GO:0015074">
    <property type="term" value="P:DNA integration"/>
    <property type="evidence" value="ECO:0007669"/>
    <property type="project" value="InterPro"/>
</dbReference>
<dbReference type="Pfam" id="PF00665">
    <property type="entry name" value="rve"/>
    <property type="match status" value="1"/>
</dbReference>
<gene>
    <name evidence="3" type="ORF">A6V36_01840</name>
    <name evidence="4" type="ORF">A6V37_01040</name>
</gene>
<dbReference type="Pfam" id="PF09299">
    <property type="entry name" value="Mu-transpos_C"/>
    <property type="match status" value="1"/>
</dbReference>
<dbReference type="AlphaFoldDB" id="A0A1A9NDB7"/>
<feature type="domain" description="Integrase catalytic" evidence="2">
    <location>
        <begin position="262"/>
        <end position="467"/>
    </location>
</feature>
<dbReference type="Gene3D" id="3.30.420.10">
    <property type="entry name" value="Ribonuclease H-like superfamily/Ribonuclease H"/>
    <property type="match status" value="1"/>
</dbReference>
<dbReference type="SUPFAM" id="SSF53098">
    <property type="entry name" value="Ribonuclease H-like"/>
    <property type="match status" value="1"/>
</dbReference>
<feature type="region of interest" description="Disordered" evidence="1">
    <location>
        <begin position="626"/>
        <end position="675"/>
    </location>
</feature>
<dbReference type="InterPro" id="IPR001584">
    <property type="entry name" value="Integrase_cat-core"/>
</dbReference>
<feature type="region of interest" description="Disordered" evidence="1">
    <location>
        <begin position="600"/>
        <end position="619"/>
    </location>
</feature>
<proteinExistence type="predicted"/>
<dbReference type="Proteomes" id="UP000077961">
    <property type="component" value="Unassembled WGS sequence"/>
</dbReference>
<dbReference type="Proteomes" id="UP000078116">
    <property type="component" value="Unassembled WGS sequence"/>
</dbReference>
<organism evidence="4 6">
    <name type="scientific">Paraburkholderia ginsengiterrae</name>
    <dbReference type="NCBI Taxonomy" id="1462993"/>
    <lineage>
        <taxon>Bacteria</taxon>
        <taxon>Pseudomonadati</taxon>
        <taxon>Pseudomonadota</taxon>
        <taxon>Betaproteobacteria</taxon>
        <taxon>Burkholderiales</taxon>
        <taxon>Burkholderiaceae</taxon>
        <taxon>Paraburkholderia</taxon>
    </lineage>
</organism>
<dbReference type="InterPro" id="IPR036397">
    <property type="entry name" value="RNaseH_sf"/>
</dbReference>
<evidence type="ECO:0000313" key="5">
    <source>
        <dbReference type="Proteomes" id="UP000077961"/>
    </source>
</evidence>
<name>A0A1A9NDB7_9BURK</name>
<dbReference type="PANTHER" id="PTHR35004:SF6">
    <property type="entry name" value="TRANSPOSASE"/>
    <property type="match status" value="1"/>
</dbReference>
<dbReference type="GO" id="GO:0003676">
    <property type="term" value="F:nucleic acid binding"/>
    <property type="evidence" value="ECO:0007669"/>
    <property type="project" value="InterPro"/>
</dbReference>
<keyword evidence="5" id="KW-1185">Reference proteome</keyword>
<dbReference type="InterPro" id="IPR015378">
    <property type="entry name" value="Transposase-like_Mu_C"/>
</dbReference>
<feature type="compositionally biased region" description="Polar residues" evidence="1">
    <location>
        <begin position="602"/>
        <end position="614"/>
    </location>
</feature>
<feature type="compositionally biased region" description="Acidic residues" evidence="1">
    <location>
        <begin position="636"/>
        <end position="652"/>
    </location>
</feature>
<dbReference type="STRING" id="1462993.A6V36_01840"/>
<reference evidence="5 6" key="1">
    <citation type="submission" date="2016-04" db="EMBL/GenBank/DDBJ databases">
        <title>Reclassification of Paraburkholderia panaciterrae (Farh et al. 2015) Dobritsa &amp; Samadpour 2016 as a later homotypic synonym of Paraburkholderia ginsengiterrae (Farh et al. 2015) Dobritsa &amp; Samadpour 2016.</title>
        <authorList>
            <person name="Dobritsa A.P."/>
            <person name="Kutumbaka K."/>
            <person name="Samadpour M."/>
        </authorList>
    </citation>
    <scope>NUCLEOTIDE SEQUENCE [LARGE SCALE GENOMIC DNA]</scope>
    <source>
        <strain evidence="4 6">DCY85</strain>
        <strain evidence="3 5">DCY85-1</strain>
    </source>
</reference>
<dbReference type="RefSeq" id="WP_064266945.1">
    <property type="nucleotide sequence ID" value="NZ_LXJZ01000101.1"/>
</dbReference>
<dbReference type="EMBL" id="LXKA01000110">
    <property type="protein sequence ID" value="OAJ64114.1"/>
    <property type="molecule type" value="Genomic_DNA"/>
</dbReference>
<sequence length="675" mass="77557">MTRYSFKAGEFFSLQDVNYLIEQVTDRLVHVMSLKDASKSTHVVAELLSRFASGELKFLSREEVQNASPDMASERCMERGLSNFPQRVQTNAIAKWKYLDAICPDGRLGYPRKVVTNLLHKVWTELDPKYRSERPPSIPSFYRWRTRWVWANFDIRALIDKWELRGRRPSALPDKLSELINEGIEKIYLTPQRESLREALDWVQHEVEKENRRRAPEDALPRVTRRMLNRAVAHLDRYAILKRRYGERYAKEATRVYGKGPSCTRPLERVEVDHTPLDILVIDSTTRLQLGRPWITVMIDAYSRMIVGIHISFRKPSVRSVLRCLKHAILPKAYVKERFARVIGDWDVYGLIDQLVCDNGLEFHAQDLEAACAELGIHVIYCPTRAPQMKGRIERSLKTLNYGLVHLQPGTTFATYGERHAYDSERTAVLTLEALQELVHRWIVDVYSVSFHRGIQTTPKQKWDEGIAKFPARLPPSTDVVNVYLGNTAIRTLSKNGIEVHSLQYTSPALQDLRRRCGDIEVTVRTDPDNLGAIFVFDKENKCYIEAKCTIAGYAEGITAEQHRWMLAKARKDYDTSPLRLALLAAKSALRDDTDRLIRECSPTNSKSKPTKATNADREALMQREETRQIQLPLEPIEEADEPDDIQNDDVDTPLFPVRRGTTPPDRVNPKSHGT</sequence>
<evidence type="ECO:0000259" key="2">
    <source>
        <dbReference type="PROSITE" id="PS50994"/>
    </source>
</evidence>
<evidence type="ECO:0000313" key="3">
    <source>
        <dbReference type="EMBL" id="OAJ60560.1"/>
    </source>
</evidence>
<evidence type="ECO:0000313" key="6">
    <source>
        <dbReference type="Proteomes" id="UP000078116"/>
    </source>
</evidence>
<protein>
    <recommendedName>
        <fullName evidence="2">Integrase catalytic domain-containing protein</fullName>
    </recommendedName>
</protein>
<accession>A0A1A9NDB7</accession>
<dbReference type="PANTHER" id="PTHR35004">
    <property type="entry name" value="TRANSPOSASE RV3428C-RELATED"/>
    <property type="match status" value="1"/>
</dbReference>
<dbReference type="EMBL" id="LXJZ01000101">
    <property type="protein sequence ID" value="OAJ60560.1"/>
    <property type="molecule type" value="Genomic_DNA"/>
</dbReference>
<dbReference type="OrthoDB" id="5439087at2"/>
<dbReference type="InterPro" id="IPR012337">
    <property type="entry name" value="RNaseH-like_sf"/>
</dbReference>